<dbReference type="Gene3D" id="3.40.50.1820">
    <property type="entry name" value="alpha/beta hydrolase"/>
    <property type="match status" value="1"/>
</dbReference>
<name>A0A366HB45_9BURK</name>
<dbReference type="RefSeq" id="WP_113933451.1">
    <property type="nucleotide sequence ID" value="NZ_JACCEU010000003.1"/>
</dbReference>
<dbReference type="InterPro" id="IPR050261">
    <property type="entry name" value="FrsA_esterase"/>
</dbReference>
<organism evidence="2 3">
    <name type="scientific">Eoetvoesiella caeni</name>
    <dbReference type="NCBI Taxonomy" id="645616"/>
    <lineage>
        <taxon>Bacteria</taxon>
        <taxon>Pseudomonadati</taxon>
        <taxon>Pseudomonadota</taxon>
        <taxon>Betaproteobacteria</taxon>
        <taxon>Burkholderiales</taxon>
        <taxon>Alcaligenaceae</taxon>
        <taxon>Eoetvoesiella</taxon>
    </lineage>
</organism>
<comment type="caution">
    <text evidence="2">The sequence shown here is derived from an EMBL/GenBank/DDBJ whole genome shotgun (WGS) entry which is preliminary data.</text>
</comment>
<dbReference type="SUPFAM" id="SSF53474">
    <property type="entry name" value="alpha/beta-Hydrolases"/>
    <property type="match status" value="1"/>
</dbReference>
<dbReference type="Pfam" id="PF06500">
    <property type="entry name" value="FrsA-like"/>
    <property type="match status" value="1"/>
</dbReference>
<evidence type="ECO:0000256" key="1">
    <source>
        <dbReference type="ARBA" id="ARBA00022801"/>
    </source>
</evidence>
<evidence type="ECO:0000313" key="3">
    <source>
        <dbReference type="Proteomes" id="UP000253628"/>
    </source>
</evidence>
<accession>A0A366HB45</accession>
<dbReference type="PANTHER" id="PTHR22946:SF12">
    <property type="entry name" value="CONIDIAL PIGMENT BIOSYNTHESIS PROTEIN AYG1 (AFU_ORTHOLOGUE AFUA_2G17550)"/>
    <property type="match status" value="1"/>
</dbReference>
<proteinExistence type="predicted"/>
<dbReference type="InterPro" id="IPR029058">
    <property type="entry name" value="AB_hydrolase_fold"/>
</dbReference>
<keyword evidence="1 2" id="KW-0378">Hydrolase</keyword>
<dbReference type="Proteomes" id="UP000253628">
    <property type="component" value="Unassembled WGS sequence"/>
</dbReference>
<reference evidence="2 3" key="1">
    <citation type="submission" date="2018-06" db="EMBL/GenBank/DDBJ databases">
        <title>Genomic Encyclopedia of Type Strains, Phase IV (KMG-IV): sequencing the most valuable type-strain genomes for metagenomic binning, comparative biology and taxonomic classification.</title>
        <authorList>
            <person name="Goeker M."/>
        </authorList>
    </citation>
    <scope>NUCLEOTIDE SEQUENCE [LARGE SCALE GENOMIC DNA]</scope>
    <source>
        <strain evidence="2 3">DSM 25520</strain>
    </source>
</reference>
<dbReference type="EMBL" id="QNRQ01000005">
    <property type="protein sequence ID" value="RBP39511.1"/>
    <property type="molecule type" value="Genomic_DNA"/>
</dbReference>
<dbReference type="Gene3D" id="1.20.1440.110">
    <property type="entry name" value="acylaminoacyl peptidase"/>
    <property type="match status" value="1"/>
</dbReference>
<dbReference type="GO" id="GO:0016787">
    <property type="term" value="F:hydrolase activity"/>
    <property type="evidence" value="ECO:0007669"/>
    <property type="project" value="UniProtKB-KW"/>
</dbReference>
<sequence>MTERIVEPLLGEVLLGAKKADEALRKDNESHARAMPMQRLLGGGMEYADAMALHSIGDRATRWVDAAIALAERNLTQARIALGEGNTETARASFHYASACFRFGHSAITSDTEEKRGVYARMVSSFSEAARLECLDIRKMDFAYREGQLCGWLVRPSRLGPMPLVVCLGGFDGWREEYFLGAQYLAERGVATLLLDGIGQGESRLFHRLYLGHDFTEAVSVALDQIASQIPFTAIGIWGNSMGGFLAAACAIQDSRIIACCVNGGTVRPAEILDRYPRFIEKVKAILGVSDSVEAETRMREFDIGPSIQGLSCPLLQLHGEPDQVFLLENARRIYDGAMSSDKSLIVWRDGDHCIYNHTHEKYTELADWFESRLRR</sequence>
<keyword evidence="3" id="KW-1185">Reference proteome</keyword>
<evidence type="ECO:0000313" key="2">
    <source>
        <dbReference type="EMBL" id="RBP39511.1"/>
    </source>
</evidence>
<protein>
    <submittedName>
        <fullName evidence="2">Alpha/beta hydrolase family protein DUF1100</fullName>
    </submittedName>
</protein>
<dbReference type="OrthoDB" id="9812921at2"/>
<gene>
    <name evidence="2" type="ORF">DFR37_105307</name>
</gene>
<dbReference type="AlphaFoldDB" id="A0A366HB45"/>
<dbReference type="InterPro" id="IPR010520">
    <property type="entry name" value="FrsA-like"/>
</dbReference>
<dbReference type="PANTHER" id="PTHR22946">
    <property type="entry name" value="DIENELACTONE HYDROLASE DOMAIN-CONTAINING PROTEIN-RELATED"/>
    <property type="match status" value="1"/>
</dbReference>